<evidence type="ECO:0000256" key="2">
    <source>
        <dbReference type="ARBA" id="ARBA00022448"/>
    </source>
</evidence>
<keyword evidence="2" id="KW-0813">Transport</keyword>
<keyword evidence="5 6" id="KW-0472">Membrane</keyword>
<evidence type="ECO:0000259" key="7">
    <source>
        <dbReference type="Pfam" id="PF01061"/>
    </source>
</evidence>
<sequence length="731" mass="82565">MEPRDQREIHYTSAEGLLARGTHALHEHVAGSMERAMGRALPQMEVRVSHLTLAADHVLSVPEFHQSFWASTMTLARRQFVVTMRNRAFLKGKAAIVLIMALLYGSAFYQVDFRDVQVGLGIVFFAVLFVSLTQSPMLPVYFEARRVYYKQRRANFYRTASYVVSISASQIPVTLMETIAFGSIVYGMCGFSGSAPVFFLYLAVLFLSSLTFAAMYFFITSFTPDVHVAKPLCLTWLLLCVLSSGYVVPREQIPVFYKWLYWLNPNAWGVRSLAISQYRSDKFDVAVDRGVDFMRTHNQTMGVFLLSFYDIQSERSWILYGIAYSAAFYVLFMLFTCLVLERKRLEAPENVVVRKDPLDNSTYASIQTPKTTDLSTLETSISVSRARKLRLTPVTVAFQDLWYTVPSPTDKNATIDLLKGAVLGREGVSTPSASVGEIKFDNKRAAGSWVQATMVMRRFFRMYWRTPTYNVTRFAVNVFLGVLFGTMFFDSKYATYQGINSGLGVTFLTTMFLGFVALNAMIVLASEARPSFYRERASQTYSALWYFMGFTVVEIPYVLVSTLLYTVIFFPLVGFTGLDRALFFWINTALSVLLQVYIGQLFAFVLPSAEVSLLLAVLFNSICTLFVGFNPPASAMPQGYKWLFAVIPHRYTFMLLSALLFGDCSSSDSTGCTVIPHVPGLGQTSIAAYLDSVFHIRYDDIRYYMAMNALMIVAVRLLTLLAMRIINHQKK</sequence>
<accession>A0AAD5M9Q8</accession>
<feature type="transmembrane region" description="Helical" evidence="6">
    <location>
        <begin position="471"/>
        <end position="489"/>
    </location>
</feature>
<feature type="domain" description="ABC-2 type transporter transmembrane" evidence="7">
    <location>
        <begin position="451"/>
        <end position="661"/>
    </location>
</feature>
<evidence type="ECO:0000313" key="9">
    <source>
        <dbReference type="Proteomes" id="UP001209570"/>
    </source>
</evidence>
<organism evidence="8 9">
    <name type="scientific">Pythium insidiosum</name>
    <name type="common">Pythiosis disease agent</name>
    <dbReference type="NCBI Taxonomy" id="114742"/>
    <lineage>
        <taxon>Eukaryota</taxon>
        <taxon>Sar</taxon>
        <taxon>Stramenopiles</taxon>
        <taxon>Oomycota</taxon>
        <taxon>Peronosporomycetes</taxon>
        <taxon>Pythiales</taxon>
        <taxon>Pythiaceae</taxon>
        <taxon>Pythium</taxon>
    </lineage>
</organism>
<evidence type="ECO:0000313" key="8">
    <source>
        <dbReference type="EMBL" id="KAJ0407230.1"/>
    </source>
</evidence>
<feature type="transmembrane region" description="Helical" evidence="6">
    <location>
        <begin position="582"/>
        <end position="606"/>
    </location>
</feature>
<protein>
    <recommendedName>
        <fullName evidence="7">ABC-2 type transporter transmembrane domain-containing protein</fullName>
    </recommendedName>
</protein>
<dbReference type="GO" id="GO:0140359">
    <property type="term" value="F:ABC-type transporter activity"/>
    <property type="evidence" value="ECO:0007669"/>
    <property type="project" value="InterPro"/>
</dbReference>
<dbReference type="InterPro" id="IPR013525">
    <property type="entry name" value="ABC2_TM"/>
</dbReference>
<dbReference type="Pfam" id="PF01061">
    <property type="entry name" value="ABC2_membrane"/>
    <property type="match status" value="2"/>
</dbReference>
<evidence type="ECO:0000256" key="5">
    <source>
        <dbReference type="ARBA" id="ARBA00023136"/>
    </source>
</evidence>
<dbReference type="AlphaFoldDB" id="A0AAD5M9Q8"/>
<feature type="transmembrane region" description="Helical" evidence="6">
    <location>
        <begin position="613"/>
        <end position="630"/>
    </location>
</feature>
<evidence type="ECO:0000256" key="6">
    <source>
        <dbReference type="SAM" id="Phobius"/>
    </source>
</evidence>
<evidence type="ECO:0000256" key="3">
    <source>
        <dbReference type="ARBA" id="ARBA00022692"/>
    </source>
</evidence>
<proteinExistence type="predicted"/>
<dbReference type="EMBL" id="JAKCXM010000023">
    <property type="protein sequence ID" value="KAJ0407230.1"/>
    <property type="molecule type" value="Genomic_DNA"/>
</dbReference>
<comment type="subcellular location">
    <subcellularLocation>
        <location evidence="1">Membrane</location>
        <topology evidence="1">Multi-pass membrane protein</topology>
    </subcellularLocation>
</comment>
<feature type="transmembrane region" description="Helical" evidence="6">
    <location>
        <begin position="117"/>
        <end position="142"/>
    </location>
</feature>
<evidence type="ECO:0000256" key="1">
    <source>
        <dbReference type="ARBA" id="ARBA00004141"/>
    </source>
</evidence>
<dbReference type="Proteomes" id="UP001209570">
    <property type="component" value="Unassembled WGS sequence"/>
</dbReference>
<keyword evidence="3 6" id="KW-0812">Transmembrane</keyword>
<feature type="transmembrane region" description="Helical" evidence="6">
    <location>
        <begin position="231"/>
        <end position="249"/>
    </location>
</feature>
<feature type="transmembrane region" description="Helical" evidence="6">
    <location>
        <begin position="198"/>
        <end position="219"/>
    </location>
</feature>
<comment type="caution">
    <text evidence="8">The sequence shown here is derived from an EMBL/GenBank/DDBJ whole genome shotgun (WGS) entry which is preliminary data.</text>
</comment>
<gene>
    <name evidence="8" type="ORF">P43SY_008005</name>
</gene>
<feature type="transmembrane region" description="Helical" evidence="6">
    <location>
        <begin position="703"/>
        <end position="726"/>
    </location>
</feature>
<feature type="domain" description="ABC-2 type transporter transmembrane" evidence="7">
    <location>
        <begin position="72"/>
        <end position="278"/>
    </location>
</feature>
<keyword evidence="4 6" id="KW-1133">Transmembrane helix</keyword>
<feature type="transmembrane region" description="Helical" evidence="6">
    <location>
        <begin position="94"/>
        <end position="111"/>
    </location>
</feature>
<dbReference type="GO" id="GO:0016020">
    <property type="term" value="C:membrane"/>
    <property type="evidence" value="ECO:0007669"/>
    <property type="project" value="UniProtKB-SubCell"/>
</dbReference>
<name>A0AAD5M9Q8_PYTIN</name>
<feature type="transmembrane region" description="Helical" evidence="6">
    <location>
        <begin position="501"/>
        <end position="524"/>
    </location>
</feature>
<feature type="transmembrane region" description="Helical" evidence="6">
    <location>
        <begin position="162"/>
        <end position="186"/>
    </location>
</feature>
<evidence type="ECO:0000256" key="4">
    <source>
        <dbReference type="ARBA" id="ARBA00022989"/>
    </source>
</evidence>
<feature type="transmembrane region" description="Helical" evidence="6">
    <location>
        <begin position="544"/>
        <end position="570"/>
    </location>
</feature>
<dbReference type="PANTHER" id="PTHR19241">
    <property type="entry name" value="ATP-BINDING CASSETTE TRANSPORTER"/>
    <property type="match status" value="1"/>
</dbReference>
<feature type="transmembrane region" description="Helical" evidence="6">
    <location>
        <begin position="317"/>
        <end position="340"/>
    </location>
</feature>
<reference evidence="8" key="1">
    <citation type="submission" date="2021-12" db="EMBL/GenBank/DDBJ databases">
        <title>Prjna785345.</title>
        <authorList>
            <person name="Rujirawat T."/>
            <person name="Krajaejun T."/>
        </authorList>
    </citation>
    <scope>NUCLEOTIDE SEQUENCE</scope>
    <source>
        <strain evidence="8">Pi057C3</strain>
    </source>
</reference>
<keyword evidence="9" id="KW-1185">Reference proteome</keyword>